<name>A0A1H5SPA2_9FLAO</name>
<dbReference type="InterPro" id="IPR013805">
    <property type="entry name" value="GrpE_CC"/>
</dbReference>
<dbReference type="Gene3D" id="3.90.20.20">
    <property type="match status" value="1"/>
</dbReference>
<evidence type="ECO:0000256" key="6">
    <source>
        <dbReference type="SAM" id="MobiDB-lite"/>
    </source>
</evidence>
<reference evidence="8" key="1">
    <citation type="submission" date="2016-10" db="EMBL/GenBank/DDBJ databases">
        <authorList>
            <person name="Varghese N."/>
            <person name="Submissions S."/>
        </authorList>
    </citation>
    <scope>NUCLEOTIDE SEQUENCE [LARGE SCALE GENOMIC DNA]</scope>
    <source>
        <strain evidence="8">DSM 21580</strain>
    </source>
</reference>
<dbReference type="PRINTS" id="PR00773">
    <property type="entry name" value="GRPEPROTEIN"/>
</dbReference>
<comment type="subcellular location">
    <subcellularLocation>
        <location evidence="3">Cytoplasm</location>
    </subcellularLocation>
</comment>
<evidence type="ECO:0000256" key="2">
    <source>
        <dbReference type="ARBA" id="ARBA00023186"/>
    </source>
</evidence>
<dbReference type="HAMAP" id="MF_01151">
    <property type="entry name" value="GrpE"/>
    <property type="match status" value="1"/>
</dbReference>
<proteinExistence type="inferred from homology"/>
<dbReference type="GO" id="GO:0006457">
    <property type="term" value="P:protein folding"/>
    <property type="evidence" value="ECO:0007669"/>
    <property type="project" value="InterPro"/>
</dbReference>
<keyword evidence="3 4" id="KW-0346">Stress response</keyword>
<dbReference type="SUPFAM" id="SSF51064">
    <property type="entry name" value="Head domain of nucleotide exchange factor GrpE"/>
    <property type="match status" value="1"/>
</dbReference>
<evidence type="ECO:0000256" key="5">
    <source>
        <dbReference type="RuleBase" id="RU004478"/>
    </source>
</evidence>
<dbReference type="GO" id="GO:0000774">
    <property type="term" value="F:adenyl-nucleotide exchange factor activity"/>
    <property type="evidence" value="ECO:0007669"/>
    <property type="project" value="InterPro"/>
</dbReference>
<evidence type="ECO:0000256" key="3">
    <source>
        <dbReference type="HAMAP-Rule" id="MF_01151"/>
    </source>
</evidence>
<dbReference type="CDD" id="cd00446">
    <property type="entry name" value="GrpE"/>
    <property type="match status" value="1"/>
</dbReference>
<keyword evidence="3" id="KW-0963">Cytoplasm</keyword>
<accession>A0A1H5SPA2</accession>
<sequence>MKMEDNKDTNEDFSVAEENMQDAAEENKAQETENLTQEKSTEELLAEEKDRYIRLFAEFENYKKRTVKERNEFFQYAHQEMMISMLGVLDDFERALKEISKNGNEADLKGVELIYQKFKSKLTEKGLKPIEVNAGDVFNVDLHEAITSIPAPSEDLKGKIVDVVETGYLLHDKVIRFAKVVTGS</sequence>
<organism evidence="7 8">
    <name type="scientific">Halpernia humi</name>
    <dbReference type="NCBI Taxonomy" id="493375"/>
    <lineage>
        <taxon>Bacteria</taxon>
        <taxon>Pseudomonadati</taxon>
        <taxon>Bacteroidota</taxon>
        <taxon>Flavobacteriia</taxon>
        <taxon>Flavobacteriales</taxon>
        <taxon>Weeksellaceae</taxon>
        <taxon>Chryseobacterium group</taxon>
        <taxon>Halpernia</taxon>
    </lineage>
</organism>
<dbReference type="GO" id="GO:0005737">
    <property type="term" value="C:cytoplasm"/>
    <property type="evidence" value="ECO:0007669"/>
    <property type="project" value="UniProtKB-SubCell"/>
</dbReference>
<dbReference type="PROSITE" id="PS01071">
    <property type="entry name" value="GRPE"/>
    <property type="match status" value="1"/>
</dbReference>
<dbReference type="InterPro" id="IPR009012">
    <property type="entry name" value="GrpE_head"/>
</dbReference>
<feature type="compositionally biased region" description="Basic and acidic residues" evidence="6">
    <location>
        <begin position="1"/>
        <end position="10"/>
    </location>
</feature>
<dbReference type="EMBL" id="FNUS01000001">
    <property type="protein sequence ID" value="SEF52355.1"/>
    <property type="molecule type" value="Genomic_DNA"/>
</dbReference>
<feature type="region of interest" description="Disordered" evidence="6">
    <location>
        <begin position="1"/>
        <end position="43"/>
    </location>
</feature>
<dbReference type="PANTHER" id="PTHR21237:SF23">
    <property type="entry name" value="GRPE PROTEIN HOMOLOG, MITOCHONDRIAL"/>
    <property type="match status" value="1"/>
</dbReference>
<comment type="subunit">
    <text evidence="3">Homodimer.</text>
</comment>
<keyword evidence="8" id="KW-1185">Reference proteome</keyword>
<evidence type="ECO:0000256" key="4">
    <source>
        <dbReference type="RuleBase" id="RU000639"/>
    </source>
</evidence>
<dbReference type="InterPro" id="IPR000740">
    <property type="entry name" value="GrpE"/>
</dbReference>
<keyword evidence="2 3" id="KW-0143">Chaperone</keyword>
<dbReference type="SUPFAM" id="SSF58014">
    <property type="entry name" value="Coiled-coil domain of nucleotide exchange factor GrpE"/>
    <property type="match status" value="1"/>
</dbReference>
<evidence type="ECO:0000313" key="8">
    <source>
        <dbReference type="Proteomes" id="UP000236738"/>
    </source>
</evidence>
<gene>
    <name evidence="3" type="primary">grpE</name>
    <name evidence="7" type="ORF">SAMN05421847_0219</name>
</gene>
<dbReference type="GO" id="GO:0042803">
    <property type="term" value="F:protein homodimerization activity"/>
    <property type="evidence" value="ECO:0007669"/>
    <property type="project" value="InterPro"/>
</dbReference>
<protein>
    <recommendedName>
        <fullName evidence="3 4">Protein GrpE</fullName>
    </recommendedName>
    <alternativeName>
        <fullName evidence="3">HSP-70 cofactor</fullName>
    </alternativeName>
</protein>
<dbReference type="Pfam" id="PF01025">
    <property type="entry name" value="GrpE"/>
    <property type="match status" value="1"/>
</dbReference>
<dbReference type="Gene3D" id="2.30.22.10">
    <property type="entry name" value="Head domain of nucleotide exchange factor GrpE"/>
    <property type="match status" value="1"/>
</dbReference>
<dbReference type="PANTHER" id="PTHR21237">
    <property type="entry name" value="GRPE PROTEIN"/>
    <property type="match status" value="1"/>
</dbReference>
<comment type="function">
    <text evidence="3 4">Participates actively in the response to hyperosmotic and heat shock by preventing the aggregation of stress-denatured proteins, in association with DnaK and GrpE. It is the nucleotide exchange factor for DnaK and may function as a thermosensor. Unfolded proteins bind initially to DnaJ; upon interaction with the DnaJ-bound protein, DnaK hydrolyzes its bound ATP, resulting in the formation of a stable complex. GrpE releases ADP from DnaK; ATP binding to DnaK triggers the release of the substrate protein, thus completing the reaction cycle. Several rounds of ATP-dependent interactions between DnaJ, DnaK and GrpE are required for fully efficient folding.</text>
</comment>
<dbReference type="AlphaFoldDB" id="A0A1H5SPA2"/>
<comment type="similarity">
    <text evidence="1 3 5">Belongs to the GrpE family.</text>
</comment>
<dbReference type="GO" id="GO:0051082">
    <property type="term" value="F:unfolded protein binding"/>
    <property type="evidence" value="ECO:0007669"/>
    <property type="project" value="TreeGrafter"/>
</dbReference>
<dbReference type="GO" id="GO:0051087">
    <property type="term" value="F:protein-folding chaperone binding"/>
    <property type="evidence" value="ECO:0007669"/>
    <property type="project" value="InterPro"/>
</dbReference>
<evidence type="ECO:0000313" key="7">
    <source>
        <dbReference type="EMBL" id="SEF52355.1"/>
    </source>
</evidence>
<evidence type="ECO:0000256" key="1">
    <source>
        <dbReference type="ARBA" id="ARBA00009054"/>
    </source>
</evidence>
<dbReference type="Proteomes" id="UP000236738">
    <property type="component" value="Unassembled WGS sequence"/>
</dbReference>